<keyword evidence="2" id="KW-1185">Reference proteome</keyword>
<organism evidence="1 2">
    <name type="scientific">Heyndrickxia acidicola</name>
    <dbReference type="NCBI Taxonomy" id="209389"/>
    <lineage>
        <taxon>Bacteria</taxon>
        <taxon>Bacillati</taxon>
        <taxon>Bacillota</taxon>
        <taxon>Bacilli</taxon>
        <taxon>Bacillales</taxon>
        <taxon>Bacillaceae</taxon>
        <taxon>Heyndrickxia</taxon>
    </lineage>
</organism>
<dbReference type="EMBL" id="JARMAB010000004">
    <property type="protein sequence ID" value="MED1201919.1"/>
    <property type="molecule type" value="Genomic_DNA"/>
</dbReference>
<sequence>MNIREGLIPTALGTAVTATGYALKQKRGFNKTLSNTVVGFGLAHIVLGVIDLVEHRH</sequence>
<evidence type="ECO:0000313" key="1">
    <source>
        <dbReference type="EMBL" id="MED1201919.1"/>
    </source>
</evidence>
<protein>
    <submittedName>
        <fullName evidence="1">Asparagine synthase</fullName>
    </submittedName>
</protein>
<dbReference type="Proteomes" id="UP001341444">
    <property type="component" value="Unassembled WGS sequence"/>
</dbReference>
<evidence type="ECO:0000313" key="2">
    <source>
        <dbReference type="Proteomes" id="UP001341444"/>
    </source>
</evidence>
<gene>
    <name evidence="1" type="ORF">P4T90_02310</name>
</gene>
<proteinExistence type="predicted"/>
<dbReference type="RefSeq" id="WP_066264451.1">
    <property type="nucleotide sequence ID" value="NZ_JARMAB010000004.1"/>
</dbReference>
<name>A0ABU6MB75_9BACI</name>
<comment type="caution">
    <text evidence="1">The sequence shown here is derived from an EMBL/GenBank/DDBJ whole genome shotgun (WGS) entry which is preliminary data.</text>
</comment>
<accession>A0ABU6MB75</accession>
<reference evidence="1 2" key="1">
    <citation type="submission" date="2023-03" db="EMBL/GenBank/DDBJ databases">
        <title>Bacillus Genome Sequencing.</title>
        <authorList>
            <person name="Dunlap C."/>
        </authorList>
    </citation>
    <scope>NUCLEOTIDE SEQUENCE [LARGE SCALE GENOMIC DNA]</scope>
    <source>
        <strain evidence="1 2">B-23453</strain>
    </source>
</reference>